<dbReference type="EMBL" id="JAMTCK010000003">
    <property type="protein sequence ID" value="MCP2164616.1"/>
    <property type="molecule type" value="Genomic_DNA"/>
</dbReference>
<evidence type="ECO:0000256" key="1">
    <source>
        <dbReference type="SAM" id="MobiDB-lite"/>
    </source>
</evidence>
<feature type="compositionally biased region" description="Polar residues" evidence="1">
    <location>
        <begin position="1"/>
        <end position="10"/>
    </location>
</feature>
<dbReference type="RefSeq" id="WP_253768448.1">
    <property type="nucleotide sequence ID" value="NZ_JAMTCK010000003.1"/>
</dbReference>
<reference evidence="3" key="1">
    <citation type="submission" date="2022-06" db="EMBL/GenBank/DDBJ databases">
        <title>Genomic Encyclopedia of Archaeal and Bacterial Type Strains, Phase II (KMG-II): from individual species to whole genera.</title>
        <authorList>
            <person name="Goeker M."/>
        </authorList>
    </citation>
    <scope>NUCLEOTIDE SEQUENCE</scope>
    <source>
        <strain evidence="3">DSM 43935</strain>
    </source>
</reference>
<keyword evidence="2" id="KW-1133">Transmembrane helix</keyword>
<keyword evidence="2" id="KW-0812">Transmembrane</keyword>
<feature type="region of interest" description="Disordered" evidence="1">
    <location>
        <begin position="1"/>
        <end position="20"/>
    </location>
</feature>
<feature type="transmembrane region" description="Helical" evidence="2">
    <location>
        <begin position="77"/>
        <end position="98"/>
    </location>
</feature>
<dbReference type="Pfam" id="PF07332">
    <property type="entry name" value="Phage_holin_3_6"/>
    <property type="match status" value="1"/>
</dbReference>
<proteinExistence type="predicted"/>
<name>A0AAE3KDX1_9PSEU</name>
<keyword evidence="4" id="KW-1185">Reference proteome</keyword>
<accession>A0AAE3KDX1</accession>
<keyword evidence="2" id="KW-0472">Membrane</keyword>
<organism evidence="3 4">
    <name type="scientific">Goodfellowiella coeruleoviolacea</name>
    <dbReference type="NCBI Taxonomy" id="334858"/>
    <lineage>
        <taxon>Bacteria</taxon>
        <taxon>Bacillati</taxon>
        <taxon>Actinomycetota</taxon>
        <taxon>Actinomycetes</taxon>
        <taxon>Pseudonocardiales</taxon>
        <taxon>Pseudonocardiaceae</taxon>
        <taxon>Goodfellowiella</taxon>
    </lineage>
</organism>
<sequence length="181" mass="19126">MTSAHQNRNGNSGGAGLPPLPSIPLSADSPGATAAETSIGGLVRDATAHMSTLIRAEVELARMEVAAEIRKGVRGSVFFILALTVLLFSSFFFFFALAELLADLGLYRSAAFGIVFALMLLTAGLFAFLGVRKVRRIRAPERTISTMRDTAAALRHPGEHTDQVDRAAGVGRADGAARTGR</sequence>
<dbReference type="Proteomes" id="UP001206128">
    <property type="component" value="Unassembled WGS sequence"/>
</dbReference>
<evidence type="ECO:0000313" key="3">
    <source>
        <dbReference type="EMBL" id="MCP2164616.1"/>
    </source>
</evidence>
<evidence type="ECO:0000256" key="2">
    <source>
        <dbReference type="SAM" id="Phobius"/>
    </source>
</evidence>
<dbReference type="InterPro" id="IPR009937">
    <property type="entry name" value="Phage_holin_3_6"/>
</dbReference>
<evidence type="ECO:0000313" key="4">
    <source>
        <dbReference type="Proteomes" id="UP001206128"/>
    </source>
</evidence>
<comment type="caution">
    <text evidence="3">The sequence shown here is derived from an EMBL/GenBank/DDBJ whole genome shotgun (WGS) entry which is preliminary data.</text>
</comment>
<feature type="transmembrane region" description="Helical" evidence="2">
    <location>
        <begin position="110"/>
        <end position="131"/>
    </location>
</feature>
<protein>
    <submittedName>
        <fullName evidence="3">Holin-X, holin superfamily III</fullName>
    </submittedName>
</protein>
<dbReference type="AlphaFoldDB" id="A0AAE3KDX1"/>
<gene>
    <name evidence="3" type="ORF">LX83_001456</name>
</gene>